<reference evidence="1 2" key="1">
    <citation type="submission" date="2019-05" db="EMBL/GenBank/DDBJ databases">
        <authorList>
            <consortium name="Pathogen Informatics"/>
        </authorList>
    </citation>
    <scope>NUCLEOTIDE SEQUENCE [LARGE SCALE GENOMIC DNA]</scope>
    <source>
        <strain evidence="1 2">NCTC11429</strain>
    </source>
</reference>
<dbReference type="Proteomes" id="UP000308196">
    <property type="component" value="Chromosome"/>
</dbReference>
<accession>A0A4V6KN72</accession>
<gene>
    <name evidence="1" type="ORF">NCTC11429_00487</name>
</gene>
<dbReference type="GeneID" id="78461299"/>
<evidence type="ECO:0000313" key="1">
    <source>
        <dbReference type="EMBL" id="VTR29718.1"/>
    </source>
</evidence>
<name>A0A4V6KN72_9SPHI</name>
<dbReference type="STRING" id="1123265.GCA_000686625_03121"/>
<sequence>MTKLDELRKRLKKGEVYRRTDLTQWSKSVDRHLEALLKDGTLQKLSQGVYYYPKETAFGKTPPEEDVLVRSFLKDDRFLLTSPNLYNSLGVGTTQLYNLRKVYNHKRHGEFTLGNRKFDFQVKHHFPDKLTQEFLLVDLVNNLDRLAEDKQGVLRNVLKKAETMDVRKLANSVSLYGTAKTKRILAPVVSKHNMPNHRASKDLKYAL</sequence>
<organism evidence="1 2">
    <name type="scientific">Sphingobacterium thalpophilum</name>
    <dbReference type="NCBI Taxonomy" id="259"/>
    <lineage>
        <taxon>Bacteria</taxon>
        <taxon>Pseudomonadati</taxon>
        <taxon>Bacteroidota</taxon>
        <taxon>Sphingobacteriia</taxon>
        <taxon>Sphingobacteriales</taxon>
        <taxon>Sphingobacteriaceae</taxon>
        <taxon>Sphingobacterium</taxon>
    </lineage>
</organism>
<proteinExistence type="predicted"/>
<dbReference type="EMBL" id="LR590484">
    <property type="protein sequence ID" value="VTR29718.1"/>
    <property type="molecule type" value="Genomic_DNA"/>
</dbReference>
<evidence type="ECO:0000313" key="2">
    <source>
        <dbReference type="Proteomes" id="UP000308196"/>
    </source>
</evidence>
<dbReference type="KEGG" id="stha:NCTC11429_00487"/>
<evidence type="ECO:0008006" key="3">
    <source>
        <dbReference type="Google" id="ProtNLM"/>
    </source>
</evidence>
<protein>
    <recommendedName>
        <fullName evidence="3">AbiEi antitoxin C-terminal domain-containing protein</fullName>
    </recommendedName>
</protein>
<dbReference type="RefSeq" id="WP_051606874.1">
    <property type="nucleotide sequence ID" value="NZ_LR590484.1"/>
</dbReference>
<dbReference type="AlphaFoldDB" id="A0A4V6KN72"/>